<organism evidence="3 4">
    <name type="scientific">Leptomonas seymouri</name>
    <dbReference type="NCBI Taxonomy" id="5684"/>
    <lineage>
        <taxon>Eukaryota</taxon>
        <taxon>Discoba</taxon>
        <taxon>Euglenozoa</taxon>
        <taxon>Kinetoplastea</taxon>
        <taxon>Metakinetoplastina</taxon>
        <taxon>Trypanosomatida</taxon>
        <taxon>Trypanosomatidae</taxon>
        <taxon>Leishmaniinae</taxon>
        <taxon>Leptomonas</taxon>
    </lineage>
</organism>
<dbReference type="VEuPathDB" id="TriTrypDB:Lsey_0442_0050"/>
<protein>
    <submittedName>
        <fullName evidence="3">Uncharacterized protein</fullName>
    </submittedName>
</protein>
<dbReference type="GO" id="GO:0012505">
    <property type="term" value="C:endomembrane system"/>
    <property type="evidence" value="ECO:0007669"/>
    <property type="project" value="TreeGrafter"/>
</dbReference>
<dbReference type="GO" id="GO:0007346">
    <property type="term" value="P:regulation of mitotic cell cycle"/>
    <property type="evidence" value="ECO:0007669"/>
    <property type="project" value="TreeGrafter"/>
</dbReference>
<dbReference type="PANTHER" id="PTHR14894:SF0">
    <property type="entry name" value="CDK5 REGULATORY SUBUNIT-ASSOCIATED PROTEIN 3"/>
    <property type="match status" value="1"/>
</dbReference>
<accession>A0A0N1PA07</accession>
<sequence length="386" mass="43386">MSEQPISIHYQQMEEWLEDRKPVFSRKYKKEYAELLLLAPRLVQMAQYDISALEKQIKKNETAVEECYRVGEEATKTMQKLSDKRAAMLKEYQLEVEAGGESGVVGAVDRRVDRACATLSTAFKEYAHAQAGPFKAHYNALLERTAAGFFGADAFALHFPWLQRAVEEADLPLPDSSAHDQAEDDAEASGPQIDWGDDEDVFAEGEVGAAAATAVQINWDADEMEARPEEGEGLPPCNGQHFSIDLSLAKHRVSVLAELQAIVCFCRERNAIQQVDACGPTEELYALLSVSREAEFARMKENFRSKDAFIDQIDRFEHQMMVAKNRHVTHEAKMHDAEAELAKLRPQYAELRVQMAATRDRALACLGQMFPDRKILIVGDLNKYIA</sequence>
<evidence type="ECO:0000256" key="2">
    <source>
        <dbReference type="SAM" id="MobiDB-lite"/>
    </source>
</evidence>
<evidence type="ECO:0000256" key="1">
    <source>
        <dbReference type="ARBA" id="ARBA00007478"/>
    </source>
</evidence>
<reference evidence="3 4" key="1">
    <citation type="journal article" date="2015" name="PLoS Pathog.">
        <title>Leptomonas seymouri: Adaptations to the Dixenous Life Cycle Analyzed by Genome Sequencing, Transcriptome Profiling and Co-infection with Leishmania donovani.</title>
        <authorList>
            <person name="Kraeva N."/>
            <person name="Butenko A."/>
            <person name="Hlavacova J."/>
            <person name="Kostygov A."/>
            <person name="Myskova J."/>
            <person name="Grybchuk D."/>
            <person name="Lestinova T."/>
            <person name="Votypka J."/>
            <person name="Volf P."/>
            <person name="Opperdoes F."/>
            <person name="Flegontov P."/>
            <person name="Lukes J."/>
            <person name="Yurchenko V."/>
        </authorList>
    </citation>
    <scope>NUCLEOTIDE SEQUENCE [LARGE SCALE GENOMIC DNA]</scope>
    <source>
        <strain evidence="3 4">ATCC 30220</strain>
    </source>
</reference>
<dbReference type="Proteomes" id="UP000038009">
    <property type="component" value="Unassembled WGS sequence"/>
</dbReference>
<keyword evidence="4" id="KW-1185">Reference proteome</keyword>
<comment type="caution">
    <text evidence="3">The sequence shown here is derived from an EMBL/GenBank/DDBJ whole genome shotgun (WGS) entry which is preliminary data.</text>
</comment>
<evidence type="ECO:0000313" key="3">
    <source>
        <dbReference type="EMBL" id="KPI83083.1"/>
    </source>
</evidence>
<dbReference type="AlphaFoldDB" id="A0A0N1PA07"/>
<comment type="similarity">
    <text evidence="1">Belongs to the CDK5RAP3 family.</text>
</comment>
<dbReference type="Pfam" id="PF05600">
    <property type="entry name" value="CDK5RAP3"/>
    <property type="match status" value="1"/>
</dbReference>
<gene>
    <name evidence="3" type="ORF">ABL78_7895</name>
</gene>
<dbReference type="PANTHER" id="PTHR14894">
    <property type="entry name" value="CDK5 REGULATORY SUBUNIT-ASSOCIATED PROTEIN 3"/>
    <property type="match status" value="1"/>
</dbReference>
<dbReference type="OMA" id="AVQINWD"/>
<dbReference type="OrthoDB" id="278576at2759"/>
<feature type="region of interest" description="Disordered" evidence="2">
    <location>
        <begin position="173"/>
        <end position="194"/>
    </location>
</feature>
<evidence type="ECO:0000313" key="4">
    <source>
        <dbReference type="Proteomes" id="UP000038009"/>
    </source>
</evidence>
<name>A0A0N1PA07_LEPSE</name>
<dbReference type="InterPro" id="IPR008491">
    <property type="entry name" value="CDK5RAP3"/>
</dbReference>
<dbReference type="EMBL" id="LJSK01000442">
    <property type="protein sequence ID" value="KPI83083.1"/>
    <property type="molecule type" value="Genomic_DNA"/>
</dbReference>
<proteinExistence type="inferred from homology"/>